<dbReference type="PANTHER" id="PTHR10744:SF1">
    <property type="entry name" value="SMALL RIBOSOMAL SUBUNIT PROTEIN US17M"/>
    <property type="match status" value="1"/>
</dbReference>
<dbReference type="GO" id="GO:0022627">
    <property type="term" value="C:cytosolic small ribosomal subunit"/>
    <property type="evidence" value="ECO:0007669"/>
    <property type="project" value="UniProtKB-UniRule"/>
</dbReference>
<organism evidence="8">
    <name type="scientific">uncultured Chloroflexi bacterium Rifle_16ft_4_minimus_38663</name>
    <dbReference type="NCBI Taxonomy" id="1665074"/>
    <lineage>
        <taxon>Bacteria</taxon>
        <taxon>Bacillati</taxon>
        <taxon>Chloroflexota</taxon>
        <taxon>environmental samples</taxon>
    </lineage>
</organism>
<keyword evidence="5 6" id="KW-0687">Ribonucleoprotein</keyword>
<dbReference type="AlphaFoldDB" id="A0A0H4TAG4"/>
<dbReference type="InterPro" id="IPR019979">
    <property type="entry name" value="Ribosomal_uS17_CS"/>
</dbReference>
<evidence type="ECO:0000313" key="8">
    <source>
        <dbReference type="EMBL" id="AKQ03815.1"/>
    </source>
</evidence>
<dbReference type="HAMAP" id="MF_01345_B">
    <property type="entry name" value="Ribosomal_uS17_B"/>
    <property type="match status" value="1"/>
</dbReference>
<dbReference type="PROSITE" id="PS00056">
    <property type="entry name" value="RIBOSOMAL_S17"/>
    <property type="match status" value="1"/>
</dbReference>
<dbReference type="NCBIfam" id="NF004123">
    <property type="entry name" value="PRK05610.1"/>
    <property type="match status" value="1"/>
</dbReference>
<dbReference type="PRINTS" id="PR00973">
    <property type="entry name" value="RIBOSOMALS17"/>
</dbReference>
<comment type="subunit">
    <text evidence="6">Part of the 30S ribosomal subunit.</text>
</comment>
<dbReference type="InterPro" id="IPR012340">
    <property type="entry name" value="NA-bd_OB-fold"/>
</dbReference>
<dbReference type="CDD" id="cd00364">
    <property type="entry name" value="Ribosomal_uS17"/>
    <property type="match status" value="1"/>
</dbReference>
<dbReference type="InterPro" id="IPR019984">
    <property type="entry name" value="Ribosomal_uS17_bact/chlr"/>
</dbReference>
<dbReference type="EMBL" id="KT007022">
    <property type="protein sequence ID" value="AKQ03815.1"/>
    <property type="molecule type" value="Genomic_DNA"/>
</dbReference>
<evidence type="ECO:0000256" key="4">
    <source>
        <dbReference type="ARBA" id="ARBA00022980"/>
    </source>
</evidence>
<accession>A0A0H4TAG4</accession>
<dbReference type="PANTHER" id="PTHR10744">
    <property type="entry name" value="40S RIBOSOMAL PROTEIN S11 FAMILY MEMBER"/>
    <property type="match status" value="1"/>
</dbReference>
<evidence type="ECO:0000256" key="7">
    <source>
        <dbReference type="RuleBase" id="RU003872"/>
    </source>
</evidence>
<protein>
    <recommendedName>
        <fullName evidence="6">Small ribosomal subunit protein uS17</fullName>
    </recommendedName>
</protein>
<dbReference type="SUPFAM" id="SSF50249">
    <property type="entry name" value="Nucleic acid-binding proteins"/>
    <property type="match status" value="1"/>
</dbReference>
<dbReference type="InterPro" id="IPR000266">
    <property type="entry name" value="Ribosomal_uS17"/>
</dbReference>
<dbReference type="NCBIfam" id="TIGR03635">
    <property type="entry name" value="uS17_bact"/>
    <property type="match status" value="1"/>
</dbReference>
<comment type="function">
    <text evidence="6">One of the primary rRNA binding proteins, it binds specifically to the 5'-end of 16S ribosomal RNA.</text>
</comment>
<keyword evidence="3 6" id="KW-0694">RNA-binding</keyword>
<reference evidence="8" key="1">
    <citation type="journal article" date="2015" name="ISME J.">
        <title>Aquifer environment selects for microbial species cohorts in sediment and groundwater.</title>
        <authorList>
            <person name="Hug L.A."/>
            <person name="Thomas B.C."/>
            <person name="Brown C.T."/>
            <person name="Frischkorn K.R."/>
            <person name="Williams K.H."/>
            <person name="Tringe S.G."/>
            <person name="Banfield J.F."/>
        </authorList>
    </citation>
    <scope>NUCLEOTIDE SEQUENCE</scope>
</reference>
<evidence type="ECO:0000256" key="1">
    <source>
        <dbReference type="ARBA" id="ARBA00010254"/>
    </source>
</evidence>
<evidence type="ECO:0000256" key="3">
    <source>
        <dbReference type="ARBA" id="ARBA00022884"/>
    </source>
</evidence>
<dbReference type="Pfam" id="PF00366">
    <property type="entry name" value="Ribosomal_S17"/>
    <property type="match status" value="1"/>
</dbReference>
<sequence>MNNRRRMTGVVTSNKMTKTVVVEITRVFRHPLYRKVVHSSKRVKAHDEIGCQVGDQVQIVESRPISRDKHWVVENIVKREIRTADTGVADLKVEVSDDSA</sequence>
<dbReference type="GO" id="GO:0006412">
    <property type="term" value="P:translation"/>
    <property type="evidence" value="ECO:0007669"/>
    <property type="project" value="UniProtKB-UniRule"/>
</dbReference>
<evidence type="ECO:0000256" key="6">
    <source>
        <dbReference type="HAMAP-Rule" id="MF_01345"/>
    </source>
</evidence>
<evidence type="ECO:0000256" key="5">
    <source>
        <dbReference type="ARBA" id="ARBA00023274"/>
    </source>
</evidence>
<evidence type="ECO:0000256" key="2">
    <source>
        <dbReference type="ARBA" id="ARBA00022730"/>
    </source>
</evidence>
<dbReference type="Gene3D" id="2.40.50.140">
    <property type="entry name" value="Nucleic acid-binding proteins"/>
    <property type="match status" value="1"/>
</dbReference>
<proteinExistence type="inferred from homology"/>
<dbReference type="GO" id="GO:0019843">
    <property type="term" value="F:rRNA binding"/>
    <property type="evidence" value="ECO:0007669"/>
    <property type="project" value="UniProtKB-UniRule"/>
</dbReference>
<name>A0A0H4TAG4_9CHLR</name>
<comment type="similarity">
    <text evidence="1 6 7">Belongs to the universal ribosomal protein uS17 family.</text>
</comment>
<keyword evidence="2 6" id="KW-0699">rRNA-binding</keyword>
<dbReference type="GO" id="GO:0003735">
    <property type="term" value="F:structural constituent of ribosome"/>
    <property type="evidence" value="ECO:0007669"/>
    <property type="project" value="UniProtKB-UniRule"/>
</dbReference>
<keyword evidence="4 6" id="KW-0689">Ribosomal protein</keyword>
<gene>
    <name evidence="6 8" type="primary">rpsQ</name>
</gene>